<feature type="compositionally biased region" description="Basic and acidic residues" evidence="1">
    <location>
        <begin position="1473"/>
        <end position="1482"/>
    </location>
</feature>
<organism evidence="2 3">
    <name type="scientific">Ohtaekwangia kribbensis</name>
    <dbReference type="NCBI Taxonomy" id="688913"/>
    <lineage>
        <taxon>Bacteria</taxon>
        <taxon>Pseudomonadati</taxon>
        <taxon>Bacteroidota</taxon>
        <taxon>Cytophagia</taxon>
        <taxon>Cytophagales</taxon>
        <taxon>Fulvivirgaceae</taxon>
        <taxon>Ohtaekwangia</taxon>
    </lineage>
</organism>
<dbReference type="RefSeq" id="WP_377578479.1">
    <property type="nucleotide sequence ID" value="NZ_JBHTKA010000002.1"/>
</dbReference>
<feature type="region of interest" description="Disordered" evidence="1">
    <location>
        <begin position="1469"/>
        <end position="1510"/>
    </location>
</feature>
<dbReference type="SUPFAM" id="SSF49464">
    <property type="entry name" value="Carboxypeptidase regulatory domain-like"/>
    <property type="match status" value="1"/>
</dbReference>
<evidence type="ECO:0000256" key="1">
    <source>
        <dbReference type="SAM" id="MobiDB-lite"/>
    </source>
</evidence>
<evidence type="ECO:0000313" key="3">
    <source>
        <dbReference type="Proteomes" id="UP001597112"/>
    </source>
</evidence>
<proteinExistence type="predicted"/>
<dbReference type="Gene3D" id="2.60.40.1120">
    <property type="entry name" value="Carboxypeptidase-like, regulatory domain"/>
    <property type="match status" value="1"/>
</dbReference>
<sequence length="1510" mass="169375">MSCHCHTDIVRDGSGQLGRYLKALDPTYAPIDERSTEELLVFIKRYAAQIRFYDIPESHPGDTTPAAKVSWREFFSRDMAVIAAGIALTDIAQIRKDFEETFRNLQQDPEADIYAALYSPVLGMVARIDRWYTLAIPENPLYETLTLAIQSELKAQVQKITAYEEGFKLVDPGKKLDLDYSAIKNKTLWGLDEPAVAEGNIYQGVDEAAKIRHAALYVEDIFLSFYGFIQKLTAESSKYFAFALEQYPAHQPHMALFIAFLKLFRLAQEQMNGITGRMLDFYYRDVLQLTEKDSIPDRVHIVFELAKDVAEYAVGPGTALLAGKDASGKEQVYKTENDLVVNQAKVKELKTIFIEKQVEDDVTFIGSISAQPVANSLDGYGEKFTDPYPKWPTFGRRLNRNLDYKNICQAIDIVRNQLEWRNEAAIGFAIASPQLLLQGGNRLIAYRLQDLGKVYTGGNPETERQVRILFTGEKKWLAVEKRMTDAQFKSLPIKGETRFAETQETEGSYYFDTDTLYIYLPASLPGVIPFDSAIHEGAFVTMQPVMQVLLGPSVLISENDFGKLAFQSASLEVRVGSVASGDQTIEPIFDGLKVLTLQNDDGMLDPSKAFDPFTAYPNRGKSLYVGSQEVFNKTLDELSLHIRLANPANDNGIELAAVNNNSLFIASVLKSRTWITVPEGMHTNTTDGLARNLLLGEEGNILELNRKPLITEQPYTNASVKGFLQVEFNIPIFSTTNKGVYENMQEAAQFLKVKEISVSYHSVLERPEAGIDQFFHVYPFGVLEADLNARTQTRILARDLAPTLASTSAITKLRNGNDLLTDTKGKLFPQFTYQDPYAKYTDIGIKPIVSGPKSDYPVITSTVHSAKNTNRQITALERLMIDASGVTETITGSANQYSSLLQEEGMLFIGLENLKPLQSLSLLFQFVDGSAEDEDNDPPVIHWSYLVNNEWHPLKGENIVSDDTFGFQTTGIVKLDIPADITNNNTIITNGLYWLCASVTEHANRIPKLVDVVAQAVIATFEDQDNDQTHFDNALAAGSISKLAVKVAEVSKVIQPFASWDGKHRETGKEFYTRVSERLRHKARAINVWDYEHLILDRFPSIYKVKAIPHVDPECLCRHTDPNSPYNPARVEDCCGPQVAPGHILIVPIANFKNRNAVNPLQPKTGRRTLLEIESYIKKRTSPFVKVHAKNPVYEQVLVFFRVKFYPGIDKGYYLKKLNEEIVHFLTPWAFDETADIVFGQKIYASSIIDFIEERPYVDFITDFIMVVCKDECCTGEEDMPEDQSVPEQSPDGRPIITGVVYDSRSKATLPGVTVQIKGTTNSTVTDTNGAFTLRTDSTTDVTLAFSFAGYTFKEVQTPVNRAWEIYLLQINSPDNDTEDKDLIETLSSLCGCNDFEHLLREDSEFKGEIVAQPSTPRSILVSAPRHIIIPYEEKPRLTPCEKLQQSRRVASIRSSESNDKVITHESALLTERSTERSKDVTRSLSSVKTTGKKDIPVKKRPGRSKKSDK</sequence>
<feature type="compositionally biased region" description="Basic residues" evidence="1">
    <location>
        <begin position="1499"/>
        <end position="1510"/>
    </location>
</feature>
<name>A0ABW3K0I9_9BACT</name>
<gene>
    <name evidence="2" type="ORF">ACFQ21_09940</name>
</gene>
<protein>
    <submittedName>
        <fullName evidence="2">Carboxypeptidase-like regulatory domain-containing protein</fullName>
    </submittedName>
</protein>
<reference evidence="3" key="1">
    <citation type="journal article" date="2019" name="Int. J. Syst. Evol. Microbiol.">
        <title>The Global Catalogue of Microorganisms (GCM) 10K type strain sequencing project: providing services to taxonomists for standard genome sequencing and annotation.</title>
        <authorList>
            <consortium name="The Broad Institute Genomics Platform"/>
            <consortium name="The Broad Institute Genome Sequencing Center for Infectious Disease"/>
            <person name="Wu L."/>
            <person name="Ma J."/>
        </authorList>
    </citation>
    <scope>NUCLEOTIDE SEQUENCE [LARGE SCALE GENOMIC DNA]</scope>
    <source>
        <strain evidence="3">CCUG 58938</strain>
    </source>
</reference>
<accession>A0ABW3K0I9</accession>
<dbReference type="EMBL" id="JBHTKA010000002">
    <property type="protein sequence ID" value="MFD0999629.1"/>
    <property type="molecule type" value="Genomic_DNA"/>
</dbReference>
<keyword evidence="3" id="KW-1185">Reference proteome</keyword>
<dbReference type="Pfam" id="PF13715">
    <property type="entry name" value="CarbopepD_reg_2"/>
    <property type="match status" value="1"/>
</dbReference>
<dbReference type="InterPro" id="IPR008969">
    <property type="entry name" value="CarboxyPept-like_regulatory"/>
</dbReference>
<evidence type="ECO:0000313" key="2">
    <source>
        <dbReference type="EMBL" id="MFD0999629.1"/>
    </source>
</evidence>
<comment type="caution">
    <text evidence="2">The sequence shown here is derived from an EMBL/GenBank/DDBJ whole genome shotgun (WGS) entry which is preliminary data.</text>
</comment>
<dbReference type="Proteomes" id="UP001597112">
    <property type="component" value="Unassembled WGS sequence"/>
</dbReference>